<evidence type="ECO:0000313" key="1">
    <source>
        <dbReference type="EMBL" id="ABM10804.1"/>
    </source>
</evidence>
<protein>
    <submittedName>
        <fullName evidence="1">Uncharacterized protein</fullName>
    </submittedName>
</protein>
<gene>
    <name evidence="1" type="ordered locus">AAur_pTC20175</name>
</gene>
<dbReference type="Proteomes" id="UP000000637">
    <property type="component" value="Plasmid pTC2"/>
</dbReference>
<keyword evidence="2" id="KW-1185">Reference proteome</keyword>
<name>A1RDL4_PAEAT</name>
<dbReference type="AlphaFoldDB" id="A1RDL4"/>
<dbReference type="KEGG" id="aau:AAur_pTC20175"/>
<organism evidence="1 2">
    <name type="scientific">Paenarthrobacter aurescens (strain TC1)</name>
    <dbReference type="NCBI Taxonomy" id="290340"/>
    <lineage>
        <taxon>Bacteria</taxon>
        <taxon>Bacillati</taxon>
        <taxon>Actinomycetota</taxon>
        <taxon>Actinomycetes</taxon>
        <taxon>Micrococcales</taxon>
        <taxon>Micrococcaceae</taxon>
        <taxon>Paenarthrobacter</taxon>
    </lineage>
</organism>
<proteinExistence type="predicted"/>
<dbReference type="HOGENOM" id="CLU_3179565_0_0_11"/>
<dbReference type="OrthoDB" id="4953824at2"/>
<reference evidence="1 2" key="1">
    <citation type="journal article" date="2006" name="PLoS Genet.">
        <title>Secrets of soil survival revealed by the genome sequence of Arthrobacter aurescens TC1.</title>
        <authorList>
            <person name="Mongodin E.F."/>
            <person name="Shapir N."/>
            <person name="Daugherty S.C."/>
            <person name="DeBoy R.T."/>
            <person name="Emerson J.B."/>
            <person name="Shvartzbeyn A."/>
            <person name="Radune D."/>
            <person name="Vamathevan J."/>
            <person name="Riggs F."/>
            <person name="Grinberg V."/>
            <person name="Khouri H."/>
            <person name="Wackett L.P."/>
            <person name="Nelson K.E."/>
            <person name="Sadowsky M.J."/>
        </authorList>
    </citation>
    <scope>NUCLEOTIDE SEQUENCE [LARGE SCALE GENOMIC DNA]</scope>
    <source>
        <strain evidence="1 2">TC1</strain>
    </source>
</reference>
<dbReference type="EMBL" id="CP000476">
    <property type="protein sequence ID" value="ABM10804.1"/>
    <property type="molecule type" value="Genomic_DNA"/>
</dbReference>
<evidence type="ECO:0000313" key="2">
    <source>
        <dbReference type="Proteomes" id="UP000000637"/>
    </source>
</evidence>
<dbReference type="RefSeq" id="WP_011777233.1">
    <property type="nucleotide sequence ID" value="NC_008713.1"/>
</dbReference>
<keyword evidence="1" id="KW-0614">Plasmid</keyword>
<accession>A1RDL4</accession>
<geneLocation type="plasmid" evidence="1 2">
    <name>pTC2</name>
</geneLocation>
<sequence>MTRNRATPREHVEWSLLIGTTVEIRQDVKTIRTGIVQDAMPDSSAL</sequence>